<dbReference type="InterPro" id="IPR052174">
    <property type="entry name" value="Flavoredoxin"/>
</dbReference>
<feature type="domain" description="Flavin reductase like" evidence="4">
    <location>
        <begin position="13"/>
        <end position="148"/>
    </location>
</feature>
<dbReference type="SUPFAM" id="SSF50475">
    <property type="entry name" value="FMN-binding split barrel"/>
    <property type="match status" value="1"/>
</dbReference>
<comment type="caution">
    <text evidence="5">The sequence shown here is derived from an EMBL/GenBank/DDBJ whole genome shotgun (WGS) entry which is preliminary data.</text>
</comment>
<dbReference type="EMBL" id="NIOJ01000060">
    <property type="protein sequence ID" value="PNT95739.1"/>
    <property type="molecule type" value="Genomic_DNA"/>
</dbReference>
<dbReference type="PANTHER" id="PTHR43567">
    <property type="entry name" value="FLAVOREDOXIN-RELATED-RELATED"/>
    <property type="match status" value="1"/>
</dbReference>
<dbReference type="InterPro" id="IPR002563">
    <property type="entry name" value="Flavin_Rdtase-like_dom"/>
</dbReference>
<accession>A0A2K2F8B9</accession>
<dbReference type="OrthoDB" id="9806228at2"/>
<evidence type="ECO:0000256" key="2">
    <source>
        <dbReference type="ARBA" id="ARBA00022630"/>
    </source>
</evidence>
<evidence type="ECO:0000256" key="1">
    <source>
        <dbReference type="ARBA" id="ARBA00001917"/>
    </source>
</evidence>
<evidence type="ECO:0000313" key="6">
    <source>
        <dbReference type="Proteomes" id="UP000236151"/>
    </source>
</evidence>
<evidence type="ECO:0000256" key="3">
    <source>
        <dbReference type="ARBA" id="ARBA00038054"/>
    </source>
</evidence>
<evidence type="ECO:0000313" key="5">
    <source>
        <dbReference type="EMBL" id="PNT95739.1"/>
    </source>
</evidence>
<name>A0A2K2F8B9_9CLOT</name>
<dbReference type="Pfam" id="PF01613">
    <property type="entry name" value="Flavin_Reduct"/>
    <property type="match status" value="1"/>
</dbReference>
<dbReference type="GO" id="GO:0016646">
    <property type="term" value="F:oxidoreductase activity, acting on the CH-NH group of donors, NAD or NADP as acceptor"/>
    <property type="evidence" value="ECO:0007669"/>
    <property type="project" value="UniProtKB-ARBA"/>
</dbReference>
<comment type="cofactor">
    <cofactor evidence="1">
        <name>FMN</name>
        <dbReference type="ChEBI" id="CHEBI:58210"/>
    </cofactor>
</comment>
<reference evidence="5 6" key="1">
    <citation type="submission" date="2017-06" db="EMBL/GenBank/DDBJ databases">
        <title>Investigating the central metabolism of Clostridium thermosuccinogenes.</title>
        <authorList>
            <person name="Koendjbiharie J.G."/>
            <person name="van Kranenburg R."/>
        </authorList>
    </citation>
    <scope>NUCLEOTIDE SEQUENCE [LARGE SCALE GENOMIC DNA]</scope>
    <source>
        <strain evidence="5 6">DSM 5806</strain>
    </source>
</reference>
<dbReference type="InterPro" id="IPR012349">
    <property type="entry name" value="Split_barrel_FMN-bd"/>
</dbReference>
<keyword evidence="2" id="KW-0285">Flavoprotein</keyword>
<comment type="similarity">
    <text evidence="3">Belongs to the flavoredoxin family.</text>
</comment>
<protein>
    <submittedName>
        <fullName evidence="5">Flavin reductase</fullName>
    </submittedName>
</protein>
<dbReference type="Proteomes" id="UP000236151">
    <property type="component" value="Unassembled WGS sequence"/>
</dbReference>
<proteinExistence type="inferred from homology"/>
<dbReference type="GO" id="GO:0010181">
    <property type="term" value="F:FMN binding"/>
    <property type="evidence" value="ECO:0007669"/>
    <property type="project" value="InterPro"/>
</dbReference>
<gene>
    <name evidence="5" type="ORF">CDQ84_16480</name>
</gene>
<dbReference type="PANTHER" id="PTHR43567:SF1">
    <property type="entry name" value="FLAVOREDOXIN"/>
    <property type="match status" value="1"/>
</dbReference>
<dbReference type="Gene3D" id="2.30.110.10">
    <property type="entry name" value="Electron Transport, Fmn-binding Protein, Chain A"/>
    <property type="match status" value="1"/>
</dbReference>
<dbReference type="AlphaFoldDB" id="A0A2K2F8B9"/>
<sequence length="193" mass="21760">MEKVSIGPENKLCPQTLFLYGTYKEDGTPNFGLFCWFSYCWDGELGVMACIGGEKLTKDRIRASKVFSANLVSESMLHLADYLGNTEGYKTGKMDIPIEIERGSVLNVPVLKNSPWVFELEVQHSIPLNDGEVFLCKIHNTLVAKELIDNSISAEERLRMAAPVMWIGEGQYYTLNYTTLGKTGDWKDLFSKK</sequence>
<keyword evidence="6" id="KW-1185">Reference proteome</keyword>
<dbReference type="KEGG" id="cthd:CDO33_12655"/>
<organism evidence="5 6">
    <name type="scientific">Clostridium thermosuccinogenes</name>
    <dbReference type="NCBI Taxonomy" id="84032"/>
    <lineage>
        <taxon>Bacteria</taxon>
        <taxon>Bacillati</taxon>
        <taxon>Bacillota</taxon>
        <taxon>Clostridia</taxon>
        <taxon>Eubacteriales</taxon>
        <taxon>Clostridiaceae</taxon>
        <taxon>Clostridium</taxon>
    </lineage>
</organism>
<evidence type="ECO:0000259" key="4">
    <source>
        <dbReference type="Pfam" id="PF01613"/>
    </source>
</evidence>